<keyword evidence="1" id="KW-0285">Flavoprotein</keyword>
<evidence type="ECO:0000256" key="1">
    <source>
        <dbReference type="ARBA" id="ARBA00022630"/>
    </source>
</evidence>
<keyword evidence="7" id="KW-1185">Reference proteome</keyword>
<dbReference type="CDD" id="cd01094">
    <property type="entry name" value="Alkanesulfonate_monoxygenase"/>
    <property type="match status" value="1"/>
</dbReference>
<dbReference type="GO" id="GO:0046306">
    <property type="term" value="P:alkanesulfonate catabolic process"/>
    <property type="evidence" value="ECO:0007669"/>
    <property type="project" value="TreeGrafter"/>
</dbReference>
<dbReference type="Gene3D" id="3.20.20.30">
    <property type="entry name" value="Luciferase-like domain"/>
    <property type="match status" value="1"/>
</dbReference>
<dbReference type="Proteomes" id="UP000050488">
    <property type="component" value="Unassembled WGS sequence"/>
</dbReference>
<dbReference type="PANTHER" id="PTHR42847:SF4">
    <property type="entry name" value="ALKANESULFONATE MONOOXYGENASE-RELATED"/>
    <property type="match status" value="1"/>
</dbReference>
<evidence type="ECO:0000256" key="4">
    <source>
        <dbReference type="ARBA" id="ARBA00023033"/>
    </source>
</evidence>
<reference evidence="6 7" key="1">
    <citation type="submission" date="2015-10" db="EMBL/GenBank/DDBJ databases">
        <title>Corynebacteirum lowii and Corynebacterium oculi species nova, derived from human clinical disease and and emended description of Corynebacterium mastiditis.</title>
        <authorList>
            <person name="Bernard K."/>
            <person name="Pacheco A.L."/>
            <person name="Mcdougall C."/>
            <person name="Burtx T."/>
            <person name="Weibe D."/>
            <person name="Tyler S."/>
            <person name="Olson A.B."/>
            <person name="Cnockaert M."/>
            <person name="Eguchi H."/>
            <person name="Kuwahara T."/>
            <person name="Nakayama-Imaohji H."/>
            <person name="Boudewijins M."/>
            <person name="Van Hoecke F."/>
            <person name="Bernier A.-M."/>
            <person name="Vandamme P."/>
        </authorList>
    </citation>
    <scope>NUCLEOTIDE SEQUENCE [LARGE SCALE GENOMIC DNA]</scope>
    <source>
        <strain evidence="6 7">NML 130206</strain>
    </source>
</reference>
<feature type="domain" description="Luciferase-like" evidence="5">
    <location>
        <begin position="31"/>
        <end position="349"/>
    </location>
</feature>
<dbReference type="InterPro" id="IPR050172">
    <property type="entry name" value="SsuD_RutA_monooxygenase"/>
</dbReference>
<dbReference type="OrthoDB" id="9814695at2"/>
<name>A0A0Q0ZAS9_9CORY</name>
<dbReference type="EC" id="1.14.14.5" evidence="6"/>
<gene>
    <name evidence="6" type="primary">ssuD</name>
    <name evidence="6" type="ORF">Clow_00090</name>
</gene>
<keyword evidence="3 6" id="KW-0560">Oxidoreductase</keyword>
<keyword evidence="4 6" id="KW-0503">Monooxygenase</keyword>
<protein>
    <submittedName>
        <fullName evidence="6">Alkanesulfonate monooxygenase</fullName>
        <ecNumber evidence="6">1.14.14.5</ecNumber>
    </submittedName>
</protein>
<evidence type="ECO:0000313" key="6">
    <source>
        <dbReference type="EMBL" id="KQB87045.1"/>
    </source>
</evidence>
<evidence type="ECO:0000313" key="7">
    <source>
        <dbReference type="Proteomes" id="UP000050488"/>
    </source>
</evidence>
<organism evidence="6 7">
    <name type="scientific">Corynebacterium lowii</name>
    <dbReference type="NCBI Taxonomy" id="1544413"/>
    <lineage>
        <taxon>Bacteria</taxon>
        <taxon>Bacillati</taxon>
        <taxon>Actinomycetota</taxon>
        <taxon>Actinomycetes</taxon>
        <taxon>Mycobacteriales</taxon>
        <taxon>Corynebacteriaceae</taxon>
        <taxon>Corynebacterium</taxon>
    </lineage>
</organism>
<dbReference type="Pfam" id="PF00296">
    <property type="entry name" value="Bac_luciferase"/>
    <property type="match status" value="1"/>
</dbReference>
<evidence type="ECO:0000256" key="3">
    <source>
        <dbReference type="ARBA" id="ARBA00023002"/>
    </source>
</evidence>
<dbReference type="SUPFAM" id="SSF51679">
    <property type="entry name" value="Bacterial luciferase-like"/>
    <property type="match status" value="1"/>
</dbReference>
<proteinExistence type="predicted"/>
<accession>A0A0Q0ZAS9</accession>
<sequence>MTTTTRNDRDVVLHWFLPTYGDSRGIMSGGHGAGDHRGERAATLDYLTQLALAAEQNGFESVLTPTGQWCEESWLVTAALIARTSRLKFLVALRPGLVSPTIIAQQIKTFQDLSGGRLAVNVVVGGEDHEQRSYGDYLSKEERYRRADEVLQVTDHLLHSSEPLDFHGEHVRVEGAQLRNRPQVVPPVYFGGSSRPGIEVAARRSDVYLTWGEPPEKVAEKIERVRAEAAAVGRAEELEYGIRLHVIARDTEEEAWAEAQRLLDQLDPHTVSAIQAGLARSQSEGQRRMTELHSQGATYSSGADARVLEVSPNLWAGVGLVRGGAGTALVGSHAKVAQRIAEYRDLGLKHFILSGYPHLEEAFAVGEGVVPALHDLGYQVANRPGPADAPSHSASADAERDLAVPFLSR</sequence>
<evidence type="ECO:0000259" key="5">
    <source>
        <dbReference type="Pfam" id="PF00296"/>
    </source>
</evidence>
<dbReference type="EMBL" id="LKEV01000001">
    <property type="protein sequence ID" value="KQB87045.1"/>
    <property type="molecule type" value="Genomic_DNA"/>
</dbReference>
<dbReference type="RefSeq" id="WP_055174781.1">
    <property type="nucleotide sequence ID" value="NZ_JAUSQY010000001.1"/>
</dbReference>
<dbReference type="PATRIC" id="fig|1544413.3.peg.93"/>
<evidence type="ECO:0000256" key="2">
    <source>
        <dbReference type="ARBA" id="ARBA00022643"/>
    </source>
</evidence>
<comment type="caution">
    <text evidence="6">The sequence shown here is derived from an EMBL/GenBank/DDBJ whole genome shotgun (WGS) entry which is preliminary data.</text>
</comment>
<dbReference type="PANTHER" id="PTHR42847">
    <property type="entry name" value="ALKANESULFONATE MONOOXYGENASE"/>
    <property type="match status" value="1"/>
</dbReference>
<dbReference type="STRING" id="1544413.Clow_00090"/>
<dbReference type="GO" id="GO:0008726">
    <property type="term" value="F:alkanesulfonate monooxygenase activity"/>
    <property type="evidence" value="ECO:0007669"/>
    <property type="project" value="UniProtKB-EC"/>
</dbReference>
<keyword evidence="2" id="KW-0288">FMN</keyword>
<dbReference type="AlphaFoldDB" id="A0A0Q0ZAS9"/>
<dbReference type="InterPro" id="IPR011251">
    <property type="entry name" value="Luciferase-like_dom"/>
</dbReference>
<dbReference type="InterPro" id="IPR036661">
    <property type="entry name" value="Luciferase-like_sf"/>
</dbReference>